<proteinExistence type="predicted"/>
<organism evidence="1 2">
    <name type="scientific">Musa balbisiana</name>
    <name type="common">Banana</name>
    <dbReference type="NCBI Taxonomy" id="52838"/>
    <lineage>
        <taxon>Eukaryota</taxon>
        <taxon>Viridiplantae</taxon>
        <taxon>Streptophyta</taxon>
        <taxon>Embryophyta</taxon>
        <taxon>Tracheophyta</taxon>
        <taxon>Spermatophyta</taxon>
        <taxon>Magnoliopsida</taxon>
        <taxon>Liliopsida</taxon>
        <taxon>Zingiberales</taxon>
        <taxon>Musaceae</taxon>
        <taxon>Musa</taxon>
    </lineage>
</organism>
<evidence type="ECO:0000313" key="2">
    <source>
        <dbReference type="Proteomes" id="UP000317650"/>
    </source>
</evidence>
<protein>
    <submittedName>
        <fullName evidence="1">Uncharacterized protein</fullName>
    </submittedName>
</protein>
<dbReference type="EMBL" id="PYDT01000001">
    <property type="protein sequence ID" value="THU73940.1"/>
    <property type="molecule type" value="Genomic_DNA"/>
</dbReference>
<evidence type="ECO:0000313" key="1">
    <source>
        <dbReference type="EMBL" id="THU73940.1"/>
    </source>
</evidence>
<keyword evidence="2" id="KW-1185">Reference proteome</keyword>
<name>A0A4S8KF83_MUSBA</name>
<sequence>MCQLYIKWCTEQQAKNTKKNIPRQLRVGFLTGTMTDSIDRNDACMGSQHRKEGRKLIDGVVVGSAMSDTGFGLV</sequence>
<accession>A0A4S8KF83</accession>
<gene>
    <name evidence="1" type="ORF">C4D60_Mb04t28140</name>
</gene>
<dbReference type="Proteomes" id="UP000317650">
    <property type="component" value="Chromosome 4"/>
</dbReference>
<dbReference type="AlphaFoldDB" id="A0A4S8KF83"/>
<comment type="caution">
    <text evidence="1">The sequence shown here is derived from an EMBL/GenBank/DDBJ whole genome shotgun (WGS) entry which is preliminary data.</text>
</comment>
<reference evidence="1 2" key="1">
    <citation type="journal article" date="2019" name="Nat. Plants">
        <title>Genome sequencing of Musa balbisiana reveals subgenome evolution and function divergence in polyploid bananas.</title>
        <authorList>
            <person name="Yao X."/>
        </authorList>
    </citation>
    <scope>NUCLEOTIDE SEQUENCE [LARGE SCALE GENOMIC DNA]</scope>
    <source>
        <strain evidence="2">cv. DH-PKW</strain>
        <tissue evidence="1">Leaves</tissue>
    </source>
</reference>